<protein>
    <submittedName>
        <fullName evidence="3">Uncharacterized protein</fullName>
    </submittedName>
</protein>
<feature type="compositionally biased region" description="Polar residues" evidence="1">
    <location>
        <begin position="1"/>
        <end position="10"/>
    </location>
</feature>
<feature type="transmembrane region" description="Helical" evidence="2">
    <location>
        <begin position="50"/>
        <end position="73"/>
    </location>
</feature>
<evidence type="ECO:0000256" key="2">
    <source>
        <dbReference type="SAM" id="Phobius"/>
    </source>
</evidence>
<dbReference type="Proteomes" id="UP000321353">
    <property type="component" value="Chromosome"/>
</dbReference>
<keyword evidence="2" id="KW-0812">Transmembrane</keyword>
<proteinExistence type="predicted"/>
<keyword evidence="2" id="KW-1133">Transmembrane helix</keyword>
<reference evidence="3 4" key="1">
    <citation type="submission" date="2019-02" db="EMBL/GenBank/DDBJ databases">
        <title>Planctomycetal bacteria perform biofilm scaping via a novel small molecule.</title>
        <authorList>
            <person name="Jeske O."/>
            <person name="Boedeker C."/>
            <person name="Wiegand S."/>
            <person name="Breitling P."/>
            <person name="Kallscheuer N."/>
            <person name="Jogler M."/>
            <person name="Rohde M."/>
            <person name="Petersen J."/>
            <person name="Medema M.H."/>
            <person name="Surup F."/>
            <person name="Jogler C."/>
        </authorList>
    </citation>
    <scope>NUCLEOTIDE SEQUENCE [LARGE SCALE GENOMIC DNA]</scope>
    <source>
        <strain evidence="3 4">Mal15</strain>
    </source>
</reference>
<dbReference type="EMBL" id="CP036264">
    <property type="protein sequence ID" value="QEF96993.1"/>
    <property type="molecule type" value="Genomic_DNA"/>
</dbReference>
<name>A0A5B9M8I4_9BACT</name>
<keyword evidence="2" id="KW-0472">Membrane</keyword>
<dbReference type="AlphaFoldDB" id="A0A5B9M8I4"/>
<dbReference type="InterPro" id="IPR046031">
    <property type="entry name" value="DUF5989"/>
</dbReference>
<feature type="region of interest" description="Disordered" evidence="1">
    <location>
        <begin position="1"/>
        <end position="25"/>
    </location>
</feature>
<accession>A0A5B9M8I4</accession>
<keyword evidence="4" id="KW-1185">Reference proteome</keyword>
<evidence type="ECO:0000256" key="1">
    <source>
        <dbReference type="SAM" id="MobiDB-lite"/>
    </source>
</evidence>
<gene>
    <name evidence="3" type="ORF">Mal15_10230</name>
</gene>
<dbReference type="Pfam" id="PF19451">
    <property type="entry name" value="DUF5989"/>
    <property type="match status" value="1"/>
</dbReference>
<evidence type="ECO:0000313" key="3">
    <source>
        <dbReference type="EMBL" id="QEF96993.1"/>
    </source>
</evidence>
<organism evidence="3 4">
    <name type="scientific">Stieleria maiorica</name>
    <dbReference type="NCBI Taxonomy" id="2795974"/>
    <lineage>
        <taxon>Bacteria</taxon>
        <taxon>Pseudomonadati</taxon>
        <taxon>Planctomycetota</taxon>
        <taxon>Planctomycetia</taxon>
        <taxon>Pirellulales</taxon>
        <taxon>Pirellulaceae</taxon>
        <taxon>Stieleria</taxon>
    </lineage>
</organism>
<evidence type="ECO:0000313" key="4">
    <source>
        <dbReference type="Proteomes" id="UP000321353"/>
    </source>
</evidence>
<dbReference type="KEGG" id="smam:Mal15_10230"/>
<sequence length="76" mass="8646">MTTPHSPSEQPQDEQGDKSFDSMAEGSDPGILREFIWFVKYNKKWWLTPILVVLLLLVVLAFVTSSPAAPFIYTLF</sequence>
<dbReference type="RefSeq" id="WP_147866727.1">
    <property type="nucleotide sequence ID" value="NZ_CP036264.1"/>
</dbReference>